<reference evidence="3" key="1">
    <citation type="submission" date="2025-08" db="UniProtKB">
        <authorList>
            <consortium name="RefSeq"/>
        </authorList>
    </citation>
    <scope>IDENTIFICATION</scope>
    <source>
        <strain evidence="3">11010-0011.00</strain>
        <tissue evidence="3">Whole body</tissue>
    </source>
</reference>
<dbReference type="InterPro" id="IPR010512">
    <property type="entry name" value="DUF1091"/>
</dbReference>
<dbReference type="AlphaFoldDB" id="A0A6J2UFS9"/>
<keyword evidence="1" id="KW-0732">Signal</keyword>
<evidence type="ECO:0000313" key="2">
    <source>
        <dbReference type="Proteomes" id="UP000504634"/>
    </source>
</evidence>
<accession>A0A6J2UFS9</accession>
<dbReference type="PANTHER" id="PTHR20898">
    <property type="entry name" value="DAEDALUS ON 3-RELATED-RELATED"/>
    <property type="match status" value="1"/>
</dbReference>
<dbReference type="GeneID" id="115632845"/>
<proteinExistence type="predicted"/>
<protein>
    <submittedName>
        <fullName evidence="3">Uncharacterized protein LOC115632845</fullName>
    </submittedName>
</protein>
<dbReference type="RefSeq" id="XP_030385962.1">
    <property type="nucleotide sequence ID" value="XM_030530102.1"/>
</dbReference>
<dbReference type="OrthoDB" id="6664669at2759"/>
<dbReference type="Pfam" id="PF06477">
    <property type="entry name" value="DUF1091"/>
    <property type="match status" value="1"/>
</dbReference>
<dbReference type="InterPro" id="IPR036846">
    <property type="entry name" value="GM2-AP_sf"/>
</dbReference>
<name>A0A6J2UFS9_DROLE</name>
<sequence>MGNFLMSCPVKPGRYYLHNWKLGNMDRIAFRVAGSYRSSVSFLTGESTYNKKFFDNFTLSIVNNTLCLDLDIIKPLSRGFRAHIEFQLSLGRSKKYQRVFAHVLDVCEVVTTIKNNIFKSWFQSMLQHGNFMYNCPVAKGHYFLHNWRLESRLVPTYLYAGDYRVKAHFFYGKHRSKLEDFIVDLIVYAQLKPS</sequence>
<gene>
    <name evidence="3" type="primary">LOC115632845</name>
</gene>
<evidence type="ECO:0000256" key="1">
    <source>
        <dbReference type="ARBA" id="ARBA00022729"/>
    </source>
</evidence>
<evidence type="ECO:0000313" key="3">
    <source>
        <dbReference type="RefSeq" id="XP_030385962.1"/>
    </source>
</evidence>
<dbReference type="Proteomes" id="UP000504634">
    <property type="component" value="Unplaced"/>
</dbReference>
<dbReference type="Gene3D" id="2.70.220.10">
    <property type="entry name" value="Ganglioside GM2 activator"/>
    <property type="match status" value="1"/>
</dbReference>
<organism evidence="2 3">
    <name type="scientific">Drosophila lebanonensis</name>
    <name type="common">Fruit fly</name>
    <name type="synonym">Scaptodrosophila lebanonensis</name>
    <dbReference type="NCBI Taxonomy" id="7225"/>
    <lineage>
        <taxon>Eukaryota</taxon>
        <taxon>Metazoa</taxon>
        <taxon>Ecdysozoa</taxon>
        <taxon>Arthropoda</taxon>
        <taxon>Hexapoda</taxon>
        <taxon>Insecta</taxon>
        <taxon>Pterygota</taxon>
        <taxon>Neoptera</taxon>
        <taxon>Endopterygota</taxon>
        <taxon>Diptera</taxon>
        <taxon>Brachycera</taxon>
        <taxon>Muscomorpha</taxon>
        <taxon>Ephydroidea</taxon>
        <taxon>Drosophilidae</taxon>
        <taxon>Scaptodrosophila</taxon>
    </lineage>
</organism>
<dbReference type="SMART" id="SM00697">
    <property type="entry name" value="DM8"/>
    <property type="match status" value="1"/>
</dbReference>
<dbReference type="PANTHER" id="PTHR20898:SF0">
    <property type="entry name" value="DAEDALUS ON 3-RELATED"/>
    <property type="match status" value="1"/>
</dbReference>
<keyword evidence="2" id="KW-1185">Reference proteome</keyword>